<keyword evidence="2" id="KW-1185">Reference proteome</keyword>
<gene>
    <name evidence="1" type="ORF">PCOR1329_LOCUS3199</name>
</gene>
<proteinExistence type="predicted"/>
<organism evidence="1 2">
    <name type="scientific">Prorocentrum cordatum</name>
    <dbReference type="NCBI Taxonomy" id="2364126"/>
    <lineage>
        <taxon>Eukaryota</taxon>
        <taxon>Sar</taxon>
        <taxon>Alveolata</taxon>
        <taxon>Dinophyceae</taxon>
        <taxon>Prorocentrales</taxon>
        <taxon>Prorocentraceae</taxon>
        <taxon>Prorocentrum</taxon>
    </lineage>
</organism>
<reference evidence="1" key="1">
    <citation type="submission" date="2023-10" db="EMBL/GenBank/DDBJ databases">
        <authorList>
            <person name="Chen Y."/>
            <person name="Shah S."/>
            <person name="Dougan E. K."/>
            <person name="Thang M."/>
            <person name="Chan C."/>
        </authorList>
    </citation>
    <scope>NUCLEOTIDE SEQUENCE [LARGE SCALE GENOMIC DNA]</scope>
</reference>
<comment type="caution">
    <text evidence="1">The sequence shown here is derived from an EMBL/GenBank/DDBJ whole genome shotgun (WGS) entry which is preliminary data.</text>
</comment>
<sequence>MARVLKEHWSEVFRQQATDQHLRQVWLQEEARHFPPDLSRHIPGDVAPYSEFEKAIANASDSSPGPDGIPFKAWRRLGPLATRAFYDAFLTIVSPNGLDLLAQDWDAFNESSMVFLPKKPVGTMAEGLDTYTASTMRH</sequence>
<accession>A0ABN9PQN6</accession>
<evidence type="ECO:0000313" key="2">
    <source>
        <dbReference type="Proteomes" id="UP001189429"/>
    </source>
</evidence>
<dbReference type="EMBL" id="CAUYUJ010000814">
    <property type="protein sequence ID" value="CAK0792699.1"/>
    <property type="molecule type" value="Genomic_DNA"/>
</dbReference>
<evidence type="ECO:0000313" key="1">
    <source>
        <dbReference type="EMBL" id="CAK0792699.1"/>
    </source>
</evidence>
<protein>
    <submittedName>
        <fullName evidence="1">Uncharacterized protein</fullName>
    </submittedName>
</protein>
<dbReference type="Proteomes" id="UP001189429">
    <property type="component" value="Unassembled WGS sequence"/>
</dbReference>
<name>A0ABN9PQN6_9DINO</name>